<feature type="transmembrane region" description="Helical" evidence="7">
    <location>
        <begin position="374"/>
        <end position="392"/>
    </location>
</feature>
<feature type="transmembrane region" description="Helical" evidence="7">
    <location>
        <begin position="158"/>
        <end position="178"/>
    </location>
</feature>
<dbReference type="InterPro" id="IPR011701">
    <property type="entry name" value="MFS"/>
</dbReference>
<comment type="function">
    <text evidence="1">Resistance to tetracycline by an active tetracycline efflux. This is an energy-dependent process that decreases the accumulation of the antibiotic in whole cells. This protein functions as a metal-tetracycline/H(+) antiporter.</text>
</comment>
<evidence type="ECO:0000313" key="10">
    <source>
        <dbReference type="Proteomes" id="UP000075260"/>
    </source>
</evidence>
<evidence type="ECO:0000256" key="7">
    <source>
        <dbReference type="SAM" id="Phobius"/>
    </source>
</evidence>
<feature type="transmembrane region" description="Helical" evidence="7">
    <location>
        <begin position="128"/>
        <end position="146"/>
    </location>
</feature>
<feature type="transmembrane region" description="Helical" evidence="7">
    <location>
        <begin position="287"/>
        <end position="306"/>
    </location>
</feature>
<sequence>MRRSPLLPIFLTVFVDVLGLTLVLPLLPFYAEHFGASELVVGVLAASYAVCQLVSGPILGRISDQVGRKPTLLASQTGTFIGFLVLGSASSLWMLFVGRIIDGLTAGNLTIAQAYISDVTRPEERTRAFGLIGIAFGSGFLLGPAITGELASRFGYGAPALGAAALSLTSIALTATLLPAKPIAPAAAPGAAEAGAARSASDVRVGRGDAFRRFFERPLARRRLLEFFAFSLSFSTLIGGLALFLERRFAFGVKETGYIFAFSGLIGGSIQGGLLGRLARRYGEQRLAVVGFATMVIGYGLLGAAYGLPVLLLLVAVGAFGSAVVRPSITTLLTKSVGRDEQGAALGVSQSLASISQIVGPIGAGWLIQHRALTAYGLMAAAFAAVGLFLGAQKIPAGEPVEL</sequence>
<comment type="subcellular location">
    <subcellularLocation>
        <location evidence="2">Membrane</location>
        <topology evidence="2">Multi-pass membrane protein</topology>
    </subcellularLocation>
</comment>
<dbReference type="InterPro" id="IPR020846">
    <property type="entry name" value="MFS_dom"/>
</dbReference>
<evidence type="ECO:0000256" key="6">
    <source>
        <dbReference type="ARBA" id="ARBA00023136"/>
    </source>
</evidence>
<comment type="similarity">
    <text evidence="3">Belongs to the major facilitator superfamily. TCR/Tet family.</text>
</comment>
<dbReference type="AlphaFoldDB" id="A0A150QME4"/>
<evidence type="ECO:0000256" key="2">
    <source>
        <dbReference type="ARBA" id="ARBA00004141"/>
    </source>
</evidence>
<dbReference type="Gene3D" id="1.20.1250.20">
    <property type="entry name" value="MFS general substrate transporter like domains"/>
    <property type="match status" value="1"/>
</dbReference>
<comment type="caution">
    <text evidence="9">The sequence shown here is derived from an EMBL/GenBank/DDBJ whole genome shotgun (WGS) entry which is preliminary data.</text>
</comment>
<keyword evidence="6 7" id="KW-0472">Membrane</keyword>
<dbReference type="PROSITE" id="PS00216">
    <property type="entry name" value="SUGAR_TRANSPORT_1"/>
    <property type="match status" value="1"/>
</dbReference>
<evidence type="ECO:0000259" key="8">
    <source>
        <dbReference type="PROSITE" id="PS50850"/>
    </source>
</evidence>
<evidence type="ECO:0000256" key="1">
    <source>
        <dbReference type="ARBA" id="ARBA00003279"/>
    </source>
</evidence>
<dbReference type="PANTHER" id="PTHR24002:SF3">
    <property type="entry name" value="SOLUTE CARRIER FAMILY 22 MEMBER 18"/>
    <property type="match status" value="1"/>
</dbReference>
<feature type="domain" description="Major facilitator superfamily (MFS) profile" evidence="8">
    <location>
        <begin position="5"/>
        <end position="399"/>
    </location>
</feature>
<dbReference type="CDD" id="cd17330">
    <property type="entry name" value="MFS_SLC46_TetA_like"/>
    <property type="match status" value="1"/>
</dbReference>
<dbReference type="InterPro" id="IPR005829">
    <property type="entry name" value="Sugar_transporter_CS"/>
</dbReference>
<dbReference type="GO" id="GO:0022857">
    <property type="term" value="F:transmembrane transporter activity"/>
    <property type="evidence" value="ECO:0007669"/>
    <property type="project" value="InterPro"/>
</dbReference>
<keyword evidence="5 7" id="KW-1133">Transmembrane helix</keyword>
<dbReference type="SUPFAM" id="SSF103473">
    <property type="entry name" value="MFS general substrate transporter"/>
    <property type="match status" value="1"/>
</dbReference>
<dbReference type="InterPro" id="IPR036259">
    <property type="entry name" value="MFS_trans_sf"/>
</dbReference>
<dbReference type="InterPro" id="IPR001958">
    <property type="entry name" value="Tet-R_TetA/multi-R_MdtG-like"/>
</dbReference>
<dbReference type="GO" id="GO:0016020">
    <property type="term" value="C:membrane"/>
    <property type="evidence" value="ECO:0007669"/>
    <property type="project" value="UniProtKB-SubCell"/>
</dbReference>
<evidence type="ECO:0000256" key="3">
    <source>
        <dbReference type="ARBA" id="ARBA00007520"/>
    </source>
</evidence>
<dbReference type="Pfam" id="PF07690">
    <property type="entry name" value="MFS_1"/>
    <property type="match status" value="1"/>
</dbReference>
<feature type="transmembrane region" description="Helical" evidence="7">
    <location>
        <begin position="7"/>
        <end position="27"/>
    </location>
</feature>
<dbReference type="PANTHER" id="PTHR24002">
    <property type="entry name" value="SOLUTE CARRIER FAMILY 22 MEMBER 18"/>
    <property type="match status" value="1"/>
</dbReference>
<feature type="transmembrane region" description="Helical" evidence="7">
    <location>
        <begin position="224"/>
        <end position="245"/>
    </location>
</feature>
<evidence type="ECO:0000256" key="5">
    <source>
        <dbReference type="ARBA" id="ARBA00022989"/>
    </source>
</evidence>
<gene>
    <name evidence="9" type="ORF">BE15_28625</name>
</gene>
<dbReference type="OrthoDB" id="9812221at2"/>
<dbReference type="RefSeq" id="WP_061608634.1">
    <property type="nucleotide sequence ID" value="NZ_JEMA01000495.1"/>
</dbReference>
<organism evidence="9 10">
    <name type="scientific">Sorangium cellulosum</name>
    <name type="common">Polyangium cellulosum</name>
    <dbReference type="NCBI Taxonomy" id="56"/>
    <lineage>
        <taxon>Bacteria</taxon>
        <taxon>Pseudomonadati</taxon>
        <taxon>Myxococcota</taxon>
        <taxon>Polyangia</taxon>
        <taxon>Polyangiales</taxon>
        <taxon>Polyangiaceae</taxon>
        <taxon>Sorangium</taxon>
    </lineage>
</organism>
<protein>
    <submittedName>
        <fullName evidence="9">MFS transporter permease</fullName>
    </submittedName>
</protein>
<accession>A0A150QME4</accession>
<feature type="transmembrane region" description="Helical" evidence="7">
    <location>
        <begin position="71"/>
        <end position="90"/>
    </location>
</feature>
<feature type="transmembrane region" description="Helical" evidence="7">
    <location>
        <begin position="345"/>
        <end position="368"/>
    </location>
</feature>
<feature type="transmembrane region" description="Helical" evidence="7">
    <location>
        <begin position="257"/>
        <end position="275"/>
    </location>
</feature>
<name>A0A150QME4_SORCE</name>
<reference evidence="9 10" key="1">
    <citation type="submission" date="2014-02" db="EMBL/GenBank/DDBJ databases">
        <title>The small core and large imbalanced accessory genome model reveals a collaborative survival strategy of Sorangium cellulosum strains in nature.</title>
        <authorList>
            <person name="Han K."/>
            <person name="Peng R."/>
            <person name="Blom J."/>
            <person name="Li Y.-Z."/>
        </authorList>
    </citation>
    <scope>NUCLEOTIDE SEQUENCE [LARGE SCALE GENOMIC DNA]</scope>
    <source>
        <strain evidence="9 10">So0008-312</strain>
    </source>
</reference>
<dbReference type="Proteomes" id="UP000075260">
    <property type="component" value="Unassembled WGS sequence"/>
</dbReference>
<feature type="transmembrane region" description="Helical" evidence="7">
    <location>
        <begin position="312"/>
        <end position="333"/>
    </location>
</feature>
<proteinExistence type="inferred from homology"/>
<keyword evidence="4 7" id="KW-0812">Transmembrane</keyword>
<evidence type="ECO:0000313" key="9">
    <source>
        <dbReference type="EMBL" id="KYF69140.1"/>
    </source>
</evidence>
<dbReference type="PRINTS" id="PR01035">
    <property type="entry name" value="TCRTETA"/>
</dbReference>
<dbReference type="EMBL" id="JEMA01000495">
    <property type="protein sequence ID" value="KYF69140.1"/>
    <property type="molecule type" value="Genomic_DNA"/>
</dbReference>
<dbReference type="PROSITE" id="PS50850">
    <property type="entry name" value="MFS"/>
    <property type="match status" value="1"/>
</dbReference>
<evidence type="ECO:0000256" key="4">
    <source>
        <dbReference type="ARBA" id="ARBA00022692"/>
    </source>
</evidence>